<keyword evidence="7" id="KW-1185">Reference proteome</keyword>
<dbReference type="Gene3D" id="3.40.50.1000">
    <property type="entry name" value="HAD superfamily/HAD-like"/>
    <property type="match status" value="1"/>
</dbReference>
<gene>
    <name evidence="6" type="ORF">FEZ63_16380</name>
</gene>
<dbReference type="CDD" id="cd07505">
    <property type="entry name" value="HAD_BPGM-like"/>
    <property type="match status" value="1"/>
</dbReference>
<evidence type="ECO:0000256" key="3">
    <source>
        <dbReference type="ARBA" id="ARBA00022723"/>
    </source>
</evidence>
<dbReference type="InterPro" id="IPR041492">
    <property type="entry name" value="HAD_2"/>
</dbReference>
<dbReference type="InterPro" id="IPR023214">
    <property type="entry name" value="HAD_sf"/>
</dbReference>
<dbReference type="Pfam" id="PF13419">
    <property type="entry name" value="HAD_2"/>
    <property type="match status" value="1"/>
</dbReference>
<dbReference type="Gene3D" id="1.10.150.240">
    <property type="entry name" value="Putative phosphatase, domain 2"/>
    <property type="match status" value="1"/>
</dbReference>
<keyword evidence="4" id="KW-0460">Magnesium</keyword>
<dbReference type="AlphaFoldDB" id="A0A5N3P8D7"/>
<accession>A0A5N3P8D7</accession>
<dbReference type="InterPro" id="IPR023198">
    <property type="entry name" value="PGP-like_dom2"/>
</dbReference>
<dbReference type="InterPro" id="IPR051600">
    <property type="entry name" value="Beta-PGM-like"/>
</dbReference>
<reference evidence="6 7" key="1">
    <citation type="journal article" date="2019" name="Microorganisms">
        <title>Genome Insights into the Novel Species Microvirga brassicacearum, a Rapeseed Endophyte with Biotechnological Potential.</title>
        <authorList>
            <person name="Jimenez-Gomez A."/>
            <person name="Saati-Santamaria Z."/>
            <person name="Igual J.M."/>
            <person name="Rivas R."/>
            <person name="Mateos P.F."/>
            <person name="Garcia-Fraile P."/>
        </authorList>
    </citation>
    <scope>NUCLEOTIDE SEQUENCE [LARGE SCALE GENOMIC DNA]</scope>
    <source>
        <strain evidence="6 7">CDVBN77</strain>
    </source>
</reference>
<dbReference type="EMBL" id="VCMV01000025">
    <property type="protein sequence ID" value="KAB0266003.1"/>
    <property type="molecule type" value="Genomic_DNA"/>
</dbReference>
<protein>
    <submittedName>
        <fullName evidence="6">HAD family phosphatase</fullName>
    </submittedName>
</protein>
<evidence type="ECO:0000256" key="5">
    <source>
        <dbReference type="ARBA" id="ARBA00023277"/>
    </source>
</evidence>
<dbReference type="NCBIfam" id="TIGR01509">
    <property type="entry name" value="HAD-SF-IA-v3"/>
    <property type="match status" value="1"/>
</dbReference>
<keyword evidence="5" id="KW-0119">Carbohydrate metabolism</keyword>
<dbReference type="GO" id="GO:0003824">
    <property type="term" value="F:catalytic activity"/>
    <property type="evidence" value="ECO:0007669"/>
    <property type="project" value="UniProtKB-ARBA"/>
</dbReference>
<dbReference type="PANTHER" id="PTHR46193">
    <property type="entry name" value="6-PHOSPHOGLUCONATE PHOSPHATASE"/>
    <property type="match status" value="1"/>
</dbReference>
<dbReference type="GO" id="GO:0046872">
    <property type="term" value="F:metal ion binding"/>
    <property type="evidence" value="ECO:0007669"/>
    <property type="project" value="UniProtKB-KW"/>
</dbReference>
<dbReference type="SFLD" id="SFLDS00003">
    <property type="entry name" value="Haloacid_Dehalogenase"/>
    <property type="match status" value="1"/>
</dbReference>
<evidence type="ECO:0000256" key="1">
    <source>
        <dbReference type="ARBA" id="ARBA00001946"/>
    </source>
</evidence>
<dbReference type="InterPro" id="IPR036412">
    <property type="entry name" value="HAD-like_sf"/>
</dbReference>
<evidence type="ECO:0000256" key="2">
    <source>
        <dbReference type="ARBA" id="ARBA00006171"/>
    </source>
</evidence>
<keyword evidence="3" id="KW-0479">Metal-binding</keyword>
<dbReference type="SFLD" id="SFLDG01129">
    <property type="entry name" value="C1.5:_HAD__Beta-PGM__Phosphata"/>
    <property type="match status" value="1"/>
</dbReference>
<dbReference type="Proteomes" id="UP000325684">
    <property type="component" value="Unassembled WGS sequence"/>
</dbReference>
<comment type="cofactor">
    <cofactor evidence="1">
        <name>Mg(2+)</name>
        <dbReference type="ChEBI" id="CHEBI:18420"/>
    </cofactor>
</comment>
<organism evidence="6 7">
    <name type="scientific">Microvirga brassicacearum</name>
    <dbReference type="NCBI Taxonomy" id="2580413"/>
    <lineage>
        <taxon>Bacteria</taxon>
        <taxon>Pseudomonadati</taxon>
        <taxon>Pseudomonadota</taxon>
        <taxon>Alphaproteobacteria</taxon>
        <taxon>Hyphomicrobiales</taxon>
        <taxon>Methylobacteriaceae</taxon>
        <taxon>Microvirga</taxon>
    </lineage>
</organism>
<sequence length="222" mass="24001">MTLKALIFDMDGTLVHSDPVHLRAFAEVLGPEGVSIDDEVYRNTIIGRTNESIFATLLPGRPVTDHETFADLKEAAFRRLASDLKPLEGLLDLLDWADRYTVKIALVTNAPSLNASHMLDTMGLTDRFTVKITRDDVSRGKPDPLPYLTALDRLGLAADQAIAFEDSPSGMKAAKGAGLFSFGILTGLTAADMTRAGADITIPNFQSKALWDVLAKRLGTAT</sequence>
<evidence type="ECO:0000256" key="4">
    <source>
        <dbReference type="ARBA" id="ARBA00022842"/>
    </source>
</evidence>
<dbReference type="SFLD" id="SFLDG01135">
    <property type="entry name" value="C1.5.6:_HAD__Beta-PGM__Phospha"/>
    <property type="match status" value="1"/>
</dbReference>
<evidence type="ECO:0000313" key="7">
    <source>
        <dbReference type="Proteomes" id="UP000325684"/>
    </source>
</evidence>
<dbReference type="InterPro" id="IPR006439">
    <property type="entry name" value="HAD-SF_hydro_IA"/>
</dbReference>
<dbReference type="OrthoDB" id="9793014at2"/>
<name>A0A5N3P8D7_9HYPH</name>
<dbReference type="PANTHER" id="PTHR46193:SF18">
    <property type="entry name" value="HEXITOL PHOSPHATASE B"/>
    <property type="match status" value="1"/>
</dbReference>
<dbReference type="SUPFAM" id="SSF56784">
    <property type="entry name" value="HAD-like"/>
    <property type="match status" value="1"/>
</dbReference>
<comment type="similarity">
    <text evidence="2">Belongs to the HAD-like hydrolase superfamily. CbbY/CbbZ/Gph/YieH family.</text>
</comment>
<dbReference type="RefSeq" id="WP_150946396.1">
    <property type="nucleotide sequence ID" value="NZ_VCMV01000025.1"/>
</dbReference>
<comment type="caution">
    <text evidence="6">The sequence shown here is derived from an EMBL/GenBank/DDBJ whole genome shotgun (WGS) entry which is preliminary data.</text>
</comment>
<proteinExistence type="inferred from homology"/>
<evidence type="ECO:0000313" key="6">
    <source>
        <dbReference type="EMBL" id="KAB0266003.1"/>
    </source>
</evidence>